<dbReference type="PANTHER" id="PTHR30408">
    <property type="entry name" value="TYPE-1 RESTRICTION ENZYME ECOKI SPECIFICITY PROTEIN"/>
    <property type="match status" value="1"/>
</dbReference>
<reference evidence="5 6" key="1">
    <citation type="submission" date="2019-12" db="EMBL/GenBank/DDBJ databases">
        <authorList>
            <person name="Zhao J."/>
        </authorList>
    </citation>
    <scope>NUCLEOTIDE SEQUENCE [LARGE SCALE GENOMIC DNA]</scope>
    <source>
        <strain evidence="5 6">S-15</strain>
    </source>
</reference>
<dbReference type="InterPro" id="IPR052021">
    <property type="entry name" value="Type-I_RS_S_subunit"/>
</dbReference>
<evidence type="ECO:0000313" key="5">
    <source>
        <dbReference type="EMBL" id="NBG67324.1"/>
    </source>
</evidence>
<accession>A0A6N9NN67</accession>
<dbReference type="AlphaFoldDB" id="A0A6N9NN67"/>
<evidence type="ECO:0000256" key="2">
    <source>
        <dbReference type="ARBA" id="ARBA00022747"/>
    </source>
</evidence>
<feature type="domain" description="Type I restriction modification DNA specificity" evidence="4">
    <location>
        <begin position="1"/>
        <end position="154"/>
    </location>
</feature>
<dbReference type="Proteomes" id="UP000470771">
    <property type="component" value="Unassembled WGS sequence"/>
</dbReference>
<proteinExistence type="inferred from homology"/>
<evidence type="ECO:0000259" key="4">
    <source>
        <dbReference type="Pfam" id="PF01420"/>
    </source>
</evidence>
<evidence type="ECO:0000313" key="6">
    <source>
        <dbReference type="Proteomes" id="UP000470771"/>
    </source>
</evidence>
<dbReference type="Gene3D" id="3.90.220.20">
    <property type="entry name" value="DNA methylase specificity domains"/>
    <property type="match status" value="1"/>
</dbReference>
<gene>
    <name evidence="5" type="ORF">GQN54_14445</name>
</gene>
<comment type="caution">
    <text evidence="5">The sequence shown here is derived from an EMBL/GenBank/DDBJ whole genome shotgun (WGS) entry which is preliminary data.</text>
</comment>
<protein>
    <recommendedName>
        <fullName evidence="4">Type I restriction modification DNA specificity domain-containing protein</fullName>
    </recommendedName>
</protein>
<dbReference type="InterPro" id="IPR000055">
    <property type="entry name" value="Restrct_endonuc_typeI_TRD"/>
</dbReference>
<sequence>MKLSQIARIFTGQTFRGRVNSSVNGEVAVIQMRDLDIDLGRIRNTAQKIELEKVNGKQLLMKGDVLFLVKGNNNIAVCFDKKYKAIASSLFVIIRPKPELIRADYLAYVLNSKPIQITLSTLKSGAVVSNIKKSDLEEIDVPIPSKKVQKNIAKLYHLSNREKLIAKQLMEQKELLLQNQLTTIIYERQ</sequence>
<dbReference type="PANTHER" id="PTHR30408:SF12">
    <property type="entry name" value="TYPE I RESTRICTION ENZYME MJAVIII SPECIFICITY SUBUNIT"/>
    <property type="match status" value="1"/>
</dbReference>
<dbReference type="CDD" id="cd16961">
    <property type="entry name" value="RMtype1_S_TRD-CR_like"/>
    <property type="match status" value="1"/>
</dbReference>
<name>A0A6N9NN67_9FLAO</name>
<dbReference type="InterPro" id="IPR044946">
    <property type="entry name" value="Restrct_endonuc_typeI_TRD_sf"/>
</dbReference>
<keyword evidence="6" id="KW-1185">Reference proteome</keyword>
<dbReference type="RefSeq" id="WP_160634274.1">
    <property type="nucleotide sequence ID" value="NZ_WWNE01000018.1"/>
</dbReference>
<dbReference type="EMBL" id="WWNE01000018">
    <property type="protein sequence ID" value="NBG67324.1"/>
    <property type="molecule type" value="Genomic_DNA"/>
</dbReference>
<evidence type="ECO:0000256" key="1">
    <source>
        <dbReference type="ARBA" id="ARBA00010923"/>
    </source>
</evidence>
<comment type="similarity">
    <text evidence="1">Belongs to the type-I restriction system S methylase family.</text>
</comment>
<dbReference type="SUPFAM" id="SSF116734">
    <property type="entry name" value="DNA methylase specificity domain"/>
    <property type="match status" value="1"/>
</dbReference>
<keyword evidence="2" id="KW-0680">Restriction system</keyword>
<keyword evidence="3" id="KW-0238">DNA-binding</keyword>
<dbReference type="GO" id="GO:0009307">
    <property type="term" value="P:DNA restriction-modification system"/>
    <property type="evidence" value="ECO:0007669"/>
    <property type="project" value="UniProtKB-KW"/>
</dbReference>
<dbReference type="Pfam" id="PF01420">
    <property type="entry name" value="Methylase_S"/>
    <property type="match status" value="1"/>
</dbReference>
<dbReference type="GO" id="GO:0003677">
    <property type="term" value="F:DNA binding"/>
    <property type="evidence" value="ECO:0007669"/>
    <property type="project" value="UniProtKB-KW"/>
</dbReference>
<organism evidence="5 6">
    <name type="scientific">Acidiluteibacter ferrifornacis</name>
    <dbReference type="NCBI Taxonomy" id="2692424"/>
    <lineage>
        <taxon>Bacteria</taxon>
        <taxon>Pseudomonadati</taxon>
        <taxon>Bacteroidota</taxon>
        <taxon>Flavobacteriia</taxon>
        <taxon>Flavobacteriales</taxon>
        <taxon>Cryomorphaceae</taxon>
        <taxon>Acidiluteibacter</taxon>
    </lineage>
</organism>
<evidence type="ECO:0000256" key="3">
    <source>
        <dbReference type="ARBA" id="ARBA00023125"/>
    </source>
</evidence>